<dbReference type="OrthoDB" id="1422982at2"/>
<keyword evidence="2" id="KW-1185">Reference proteome</keyword>
<reference evidence="2" key="1">
    <citation type="submission" date="2016-12" db="EMBL/GenBank/DDBJ databases">
        <authorList>
            <person name="Varghese N."/>
            <person name="Submissions S."/>
        </authorList>
    </citation>
    <scope>NUCLEOTIDE SEQUENCE [LARGE SCALE GENOMIC DNA]</scope>
    <source>
        <strain evidence="2">DSM 25035</strain>
    </source>
</reference>
<dbReference type="InterPro" id="IPR029063">
    <property type="entry name" value="SAM-dependent_MTases_sf"/>
</dbReference>
<dbReference type="AlphaFoldDB" id="A0A1M7ZKH9"/>
<dbReference type="EMBL" id="FRXN01000008">
    <property type="protein sequence ID" value="SHO65377.1"/>
    <property type="molecule type" value="Genomic_DNA"/>
</dbReference>
<dbReference type="Gene3D" id="3.40.50.150">
    <property type="entry name" value="Vaccinia Virus protein VP39"/>
    <property type="match status" value="1"/>
</dbReference>
<evidence type="ECO:0000313" key="2">
    <source>
        <dbReference type="Proteomes" id="UP000184609"/>
    </source>
</evidence>
<proteinExistence type="predicted"/>
<gene>
    <name evidence="1" type="ORF">SAMN04488108_4038</name>
</gene>
<sequence>MISSKVLKFIKRSKRKYYSLKYPMIPFKPNNMVKPKNTLSYKSGWSGLEFIVEDILNQFEINRKTCIEFGVEFGFSSVVFSNFFDNVKGVDTFLGDAHTVHKGDHYERTKEALIGYPNIELIKSNYKDWILNDINNYDFAHVDIVHNYKETFECGLWAVQHSKCCVFHDTESFPEVRKAVYDIAKLTGKKAYNYPKNFGLGIII</sequence>
<organism evidence="1 2">
    <name type="scientific">Algoriphagus zhangzhouensis</name>
    <dbReference type="NCBI Taxonomy" id="1073327"/>
    <lineage>
        <taxon>Bacteria</taxon>
        <taxon>Pseudomonadati</taxon>
        <taxon>Bacteroidota</taxon>
        <taxon>Cytophagia</taxon>
        <taxon>Cytophagales</taxon>
        <taxon>Cyclobacteriaceae</taxon>
        <taxon>Algoriphagus</taxon>
    </lineage>
</organism>
<evidence type="ECO:0008006" key="3">
    <source>
        <dbReference type="Google" id="ProtNLM"/>
    </source>
</evidence>
<dbReference type="Proteomes" id="UP000184609">
    <property type="component" value="Unassembled WGS sequence"/>
</dbReference>
<protein>
    <recommendedName>
        <fullName evidence="3">Methyltransferase domain-containing protein</fullName>
    </recommendedName>
</protein>
<dbReference type="STRING" id="1073327.SAMN04488108_4038"/>
<evidence type="ECO:0000313" key="1">
    <source>
        <dbReference type="EMBL" id="SHO65377.1"/>
    </source>
</evidence>
<name>A0A1M7ZKH9_9BACT</name>
<accession>A0A1M7ZKH9</accession>